<dbReference type="InterPro" id="IPR010071">
    <property type="entry name" value="AA_adenyl_dom"/>
</dbReference>
<evidence type="ECO:0000259" key="10">
    <source>
        <dbReference type="PROSITE" id="PS50075"/>
    </source>
</evidence>
<keyword evidence="5" id="KW-0596">Phosphopantetheine</keyword>
<dbReference type="SUPFAM" id="SSF56801">
    <property type="entry name" value="Acetyl-CoA synthetase-like"/>
    <property type="match status" value="1"/>
</dbReference>
<evidence type="ECO:0000256" key="4">
    <source>
        <dbReference type="ARBA" id="ARBA00016743"/>
    </source>
</evidence>
<dbReference type="PANTHER" id="PTHR45527:SF10">
    <property type="entry name" value="PYOCHELIN SYNTHASE PCHF"/>
    <property type="match status" value="1"/>
</dbReference>
<dbReference type="NCBIfam" id="TIGR01733">
    <property type="entry name" value="AA-adenyl-dom"/>
    <property type="match status" value="1"/>
</dbReference>
<feature type="domain" description="Carrier" evidence="10">
    <location>
        <begin position="1"/>
        <end position="71"/>
    </location>
</feature>
<evidence type="ECO:0000256" key="5">
    <source>
        <dbReference type="ARBA" id="ARBA00022450"/>
    </source>
</evidence>
<evidence type="ECO:0000256" key="7">
    <source>
        <dbReference type="ARBA" id="ARBA00022598"/>
    </source>
</evidence>
<dbReference type="Gene3D" id="3.40.50.12780">
    <property type="entry name" value="N-terminal domain of ligase-like"/>
    <property type="match status" value="1"/>
</dbReference>
<dbReference type="Proteomes" id="UP001569904">
    <property type="component" value="Unassembled WGS sequence"/>
</dbReference>
<dbReference type="RefSeq" id="WP_371946042.1">
    <property type="nucleotide sequence ID" value="NZ_JAXCEH010000039.1"/>
</dbReference>
<dbReference type="InterPro" id="IPR020845">
    <property type="entry name" value="AMP-binding_CS"/>
</dbReference>
<keyword evidence="12" id="KW-1185">Reference proteome</keyword>
<dbReference type="InterPro" id="IPR023213">
    <property type="entry name" value="CAT-like_dom_sf"/>
</dbReference>
<evidence type="ECO:0000256" key="1">
    <source>
        <dbReference type="ARBA" id="ARBA00001957"/>
    </source>
</evidence>
<keyword evidence="7" id="KW-0436">Ligase</keyword>
<dbReference type="InterPro" id="IPR025110">
    <property type="entry name" value="AMP-bd_C"/>
</dbReference>
<feature type="domain" description="Carrier" evidence="10">
    <location>
        <begin position="1059"/>
        <end position="1135"/>
    </location>
</feature>
<dbReference type="PROSITE" id="PS50075">
    <property type="entry name" value="CARRIER"/>
    <property type="match status" value="2"/>
</dbReference>
<accession>A0ABV4R7X3</accession>
<dbReference type="PROSITE" id="PS00012">
    <property type="entry name" value="PHOSPHOPANTETHEINE"/>
    <property type="match status" value="2"/>
</dbReference>
<comment type="cofactor">
    <cofactor evidence="1">
        <name>pantetheine 4'-phosphate</name>
        <dbReference type="ChEBI" id="CHEBI:47942"/>
    </cofactor>
</comment>
<dbReference type="Pfam" id="PF00550">
    <property type="entry name" value="PP-binding"/>
    <property type="match status" value="2"/>
</dbReference>
<evidence type="ECO:0000256" key="2">
    <source>
        <dbReference type="ARBA" id="ARBA00005102"/>
    </source>
</evidence>
<dbReference type="Pfam" id="PF00668">
    <property type="entry name" value="Condensation"/>
    <property type="match status" value="1"/>
</dbReference>
<reference evidence="11 12" key="1">
    <citation type="submission" date="2023-11" db="EMBL/GenBank/DDBJ databases">
        <title>Actinomadura monticuli sp. nov., isolated from volcanic ash.</title>
        <authorList>
            <person name="Lee S.D."/>
            <person name="Yang H."/>
            <person name="Kim I.S."/>
        </authorList>
    </citation>
    <scope>NUCLEOTIDE SEQUENCE [LARGE SCALE GENOMIC DNA]</scope>
    <source>
        <strain evidence="11 12">DSM 45346</strain>
    </source>
</reference>
<dbReference type="EMBL" id="JAXCEH010000039">
    <property type="protein sequence ID" value="MFA1559025.1"/>
    <property type="molecule type" value="Genomic_DNA"/>
</dbReference>
<feature type="region of interest" description="Disordered" evidence="9">
    <location>
        <begin position="75"/>
        <end position="94"/>
    </location>
</feature>
<comment type="pathway">
    <text evidence="2">Siderophore biosynthesis; mycobactin biosynthesis.</text>
</comment>
<gene>
    <name evidence="11" type="ORF">SM436_35485</name>
</gene>
<comment type="caution">
    <text evidence="11">The sequence shown here is derived from an EMBL/GenBank/DDBJ whole genome shotgun (WGS) entry which is preliminary data.</text>
</comment>
<keyword evidence="6" id="KW-0597">Phosphoprotein</keyword>
<dbReference type="CDD" id="cd19535">
    <property type="entry name" value="Cyc_NRPS"/>
    <property type="match status" value="1"/>
</dbReference>
<dbReference type="Pfam" id="PF00501">
    <property type="entry name" value="AMP-binding"/>
    <property type="match status" value="1"/>
</dbReference>
<dbReference type="Gene3D" id="3.30.559.10">
    <property type="entry name" value="Chloramphenicol acetyltransferase-like domain"/>
    <property type="match status" value="1"/>
</dbReference>
<dbReference type="InterPro" id="IPR001242">
    <property type="entry name" value="Condensation_dom"/>
</dbReference>
<dbReference type="InterPro" id="IPR045851">
    <property type="entry name" value="AMP-bd_C_sf"/>
</dbReference>
<dbReference type="Pfam" id="PF13193">
    <property type="entry name" value="AMP-binding_C"/>
    <property type="match status" value="1"/>
</dbReference>
<evidence type="ECO:0000313" key="11">
    <source>
        <dbReference type="EMBL" id="MFA1559025.1"/>
    </source>
</evidence>
<dbReference type="Gene3D" id="3.30.300.30">
    <property type="match status" value="1"/>
</dbReference>
<dbReference type="InterPro" id="IPR020806">
    <property type="entry name" value="PKS_PP-bd"/>
</dbReference>
<dbReference type="InterPro" id="IPR009081">
    <property type="entry name" value="PP-bd_ACP"/>
</dbReference>
<dbReference type="SUPFAM" id="SSF52777">
    <property type="entry name" value="CoA-dependent acyltransferases"/>
    <property type="match status" value="2"/>
</dbReference>
<evidence type="ECO:0000313" key="12">
    <source>
        <dbReference type="Proteomes" id="UP001569904"/>
    </source>
</evidence>
<dbReference type="InterPro" id="IPR036736">
    <property type="entry name" value="ACP-like_sf"/>
</dbReference>
<dbReference type="SUPFAM" id="SSF47336">
    <property type="entry name" value="ACP-like"/>
    <property type="match status" value="2"/>
</dbReference>
<evidence type="ECO:0000256" key="6">
    <source>
        <dbReference type="ARBA" id="ARBA00022553"/>
    </source>
</evidence>
<proteinExistence type="inferred from homology"/>
<dbReference type="Gene3D" id="3.30.559.30">
    <property type="entry name" value="Nonribosomal peptide synthetase, condensation domain"/>
    <property type="match status" value="1"/>
</dbReference>
<evidence type="ECO:0000256" key="3">
    <source>
        <dbReference type="ARBA" id="ARBA00007380"/>
    </source>
</evidence>
<dbReference type="InterPro" id="IPR042099">
    <property type="entry name" value="ANL_N_sf"/>
</dbReference>
<dbReference type="Gene3D" id="1.10.1200.10">
    <property type="entry name" value="ACP-like"/>
    <property type="match status" value="2"/>
</dbReference>
<dbReference type="PROSITE" id="PS00455">
    <property type="entry name" value="AMP_BINDING"/>
    <property type="match status" value="1"/>
</dbReference>
<dbReference type="InterPro" id="IPR057737">
    <property type="entry name" value="Condensation_MtbB-like"/>
</dbReference>
<organism evidence="11 12">
    <name type="scientific">Actinomadura chokoriensis</name>
    <dbReference type="NCBI Taxonomy" id="454156"/>
    <lineage>
        <taxon>Bacteria</taxon>
        <taxon>Bacillati</taxon>
        <taxon>Actinomycetota</taxon>
        <taxon>Actinomycetes</taxon>
        <taxon>Streptosporangiales</taxon>
        <taxon>Thermomonosporaceae</taxon>
        <taxon>Actinomadura</taxon>
    </lineage>
</organism>
<dbReference type="SMART" id="SM00823">
    <property type="entry name" value="PKS_PP"/>
    <property type="match status" value="2"/>
</dbReference>
<evidence type="ECO:0000256" key="8">
    <source>
        <dbReference type="ARBA" id="ARBA00033440"/>
    </source>
</evidence>
<evidence type="ECO:0000256" key="9">
    <source>
        <dbReference type="SAM" id="MobiDB-lite"/>
    </source>
</evidence>
<sequence>MLTWDELHTALADVLGERAEADDNLIELGMDSIRLMQLTGRLRRRGIEIRFAELAERPTLAEWWELLAAKGQVEVTGDPPGLAPADTDPPALEPDDIEPDDIEPDGPFPLALMQHAYWIGRDSGQSLGSVAAHLYVELDGRAIDPARFEDAVRGLVRRHPMLRVAVSDEGTQRILPERPEPVVTVHDLRSSGEPEAVLSRIRTEMSEQRLPIEDGRVFDARLSLLPGGTARLHLDVDMVAADAMSYRVMLADLAALYEGEALAPIRYGYARYLADDPRAAARERDRQWWAERLAGLPGPPELPVVPEPGDRVERRHHWLAPDDKDRFIARAHAEGVTPAMALAAVFAEVVGAWSATPRFLLNLPLFHREPVHPDVDSVVGDFTGSIMLEADLTAELPFVERARAVQANLHTAGAHSDYSGLEVLRDLSRRRGEQVLAPIVYTSALNLGELFGERVREHFGEPEWIISQGPQVLLDAQVTEVSGGLLLNWDVRVPAFPDGVAEAMFDAYTRAITRLGAAGADWSAPLGIAAPASQLRVRDGLNATPAPAASTLTEGFFEHARRRPDAPALHWGDDGTLTYGELASRALGVASALAAGGVRPGDRVAVELPKGPAQVTAVLGALAAGAAYVPIGPEQPEARRARIRASAAVAASLVQAGDEEGRRVPVRGPAADEIAVVRSSGGLSDGAGASGAAEGEPMARPVAVRPDQVAYVLFTSGSTGDPKGVEVSHGAAMNTIGDLVERFAIGEDDVTFGVSALDFDLSVFDLFAPWSAGGAVVLPDEGERRDAARWAELVRHWSVTVLNCVPSVLEMLLHAGRPESLRLVLLGGDWVGTHLPALLEERAPGCRFVALGGTTETAIHSTVQEVAGEVPSDWHAVPYGVPLRGVACRVVDELGRDRPDWVAGELWIGGAGVADGYVGDPERTADRFVVHEGVRWYRTGDLARHRPDGSIEFLGRRDHQVKVRGFRIELGEVEAALQDHPAVGRAVALLAGGRLAAAVVASGDLDAVLARARELLPPHMVPELLVRVDELPLTANGKVDRRALTALAAAEKGEASYVEPATSLEKVLARIVAGVLGEERIGADADFFALGGDSVLATTVIARLREALDTTALPVRVLFAERTVARVCRRFAELQETPGRLEAVAAIWLEVEAMTEEEITARLG</sequence>
<dbReference type="PANTHER" id="PTHR45527">
    <property type="entry name" value="NONRIBOSOMAL PEPTIDE SYNTHETASE"/>
    <property type="match status" value="1"/>
</dbReference>
<dbReference type="InterPro" id="IPR006162">
    <property type="entry name" value="Ppantetheine_attach_site"/>
</dbReference>
<comment type="similarity">
    <text evidence="3">Belongs to the ATP-dependent AMP-binding enzyme family. MbtB subfamily.</text>
</comment>
<dbReference type="InterPro" id="IPR000873">
    <property type="entry name" value="AMP-dep_synth/lig_dom"/>
</dbReference>
<name>A0ABV4R7X3_9ACTN</name>
<protein>
    <recommendedName>
        <fullName evidence="4">Phenyloxazoline synthase MbtB</fullName>
    </recommendedName>
    <alternativeName>
        <fullName evidence="8">Mycobactin synthetase protein B</fullName>
    </alternativeName>
</protein>